<proteinExistence type="predicted"/>
<comment type="caution">
    <text evidence="1">The sequence shown here is derived from an EMBL/GenBank/DDBJ whole genome shotgun (WGS) entry which is preliminary data.</text>
</comment>
<dbReference type="EMBL" id="CADEAL010002824">
    <property type="protein sequence ID" value="CAB1442344.1"/>
    <property type="molecule type" value="Genomic_DNA"/>
</dbReference>
<dbReference type="Proteomes" id="UP001153269">
    <property type="component" value="Unassembled WGS sequence"/>
</dbReference>
<evidence type="ECO:0000313" key="1">
    <source>
        <dbReference type="EMBL" id="CAB1442344.1"/>
    </source>
</evidence>
<gene>
    <name evidence="1" type="ORF">PLEPLA_LOCUS30016</name>
</gene>
<keyword evidence="2" id="KW-1185">Reference proteome</keyword>
<sequence>MFELTRAHYASLSVALGVIQTMFGHLRALCLRAPRRSRQKWILIAGTVHCWLPGRLQAAGGPACHRLIDKGLSVLGAAGPKHWRTIAILTRPPLAWRSLEGKRR</sequence>
<name>A0A9N7V3U2_PLEPL</name>
<dbReference type="AlphaFoldDB" id="A0A9N7V3U2"/>
<accession>A0A9N7V3U2</accession>
<protein>
    <submittedName>
        <fullName evidence="1">Uncharacterized protein</fullName>
    </submittedName>
</protein>
<organism evidence="1 2">
    <name type="scientific">Pleuronectes platessa</name>
    <name type="common">European plaice</name>
    <dbReference type="NCBI Taxonomy" id="8262"/>
    <lineage>
        <taxon>Eukaryota</taxon>
        <taxon>Metazoa</taxon>
        <taxon>Chordata</taxon>
        <taxon>Craniata</taxon>
        <taxon>Vertebrata</taxon>
        <taxon>Euteleostomi</taxon>
        <taxon>Actinopterygii</taxon>
        <taxon>Neopterygii</taxon>
        <taxon>Teleostei</taxon>
        <taxon>Neoteleostei</taxon>
        <taxon>Acanthomorphata</taxon>
        <taxon>Carangaria</taxon>
        <taxon>Pleuronectiformes</taxon>
        <taxon>Pleuronectoidei</taxon>
        <taxon>Pleuronectidae</taxon>
        <taxon>Pleuronectes</taxon>
    </lineage>
</organism>
<reference evidence="1" key="1">
    <citation type="submission" date="2020-03" db="EMBL/GenBank/DDBJ databases">
        <authorList>
            <person name="Weist P."/>
        </authorList>
    </citation>
    <scope>NUCLEOTIDE SEQUENCE</scope>
</reference>
<evidence type="ECO:0000313" key="2">
    <source>
        <dbReference type="Proteomes" id="UP001153269"/>
    </source>
</evidence>